<reference evidence="4 5" key="1">
    <citation type="submission" date="2024-01" db="EMBL/GenBank/DDBJ databases">
        <title>Genomic insights into the taxonomy and metabolism of the cyanobacterium Pannus brasiliensis CCIBt3594.</title>
        <authorList>
            <person name="Machado M."/>
            <person name="Botero N.B."/>
            <person name="Andreote A.P.D."/>
            <person name="Feitosa A.M.T."/>
            <person name="Popin R."/>
            <person name="Sivonen K."/>
            <person name="Fiore M.F."/>
        </authorList>
    </citation>
    <scope>NUCLEOTIDE SEQUENCE [LARGE SCALE GENOMIC DNA]</scope>
    <source>
        <strain evidence="4 5">CCIBt3594</strain>
    </source>
</reference>
<dbReference type="Proteomes" id="UP001328733">
    <property type="component" value="Unassembled WGS sequence"/>
</dbReference>
<dbReference type="Pfam" id="PF00534">
    <property type="entry name" value="Glycos_transf_1"/>
    <property type="match status" value="1"/>
</dbReference>
<name>A0AAW9QUU0_9CHRO</name>
<accession>A0AAW9QUU0</accession>
<keyword evidence="5" id="KW-1185">Reference proteome</keyword>
<feature type="transmembrane region" description="Helical" evidence="1">
    <location>
        <begin position="34"/>
        <end position="53"/>
    </location>
</feature>
<evidence type="ECO:0000259" key="2">
    <source>
        <dbReference type="Pfam" id="PF00534"/>
    </source>
</evidence>
<keyword evidence="4" id="KW-0808">Transferase</keyword>
<dbReference type="AlphaFoldDB" id="A0AAW9QUU0"/>
<keyword evidence="1" id="KW-1133">Transmembrane helix</keyword>
<keyword evidence="1" id="KW-0812">Transmembrane</keyword>
<dbReference type="EC" id="2.4.-.-" evidence="4"/>
<dbReference type="EMBL" id="JBAFSM010000034">
    <property type="protein sequence ID" value="MEG3438746.1"/>
    <property type="molecule type" value="Genomic_DNA"/>
</dbReference>
<dbReference type="RefSeq" id="WP_332866229.1">
    <property type="nucleotide sequence ID" value="NZ_JBAFSM010000034.1"/>
</dbReference>
<evidence type="ECO:0000313" key="5">
    <source>
        <dbReference type="Proteomes" id="UP001328733"/>
    </source>
</evidence>
<evidence type="ECO:0000259" key="3">
    <source>
        <dbReference type="Pfam" id="PF13439"/>
    </source>
</evidence>
<dbReference type="PANTHER" id="PTHR12526">
    <property type="entry name" value="GLYCOSYLTRANSFERASE"/>
    <property type="match status" value="1"/>
</dbReference>
<organism evidence="4 5">
    <name type="scientific">Pannus brasiliensis CCIBt3594</name>
    <dbReference type="NCBI Taxonomy" id="1427578"/>
    <lineage>
        <taxon>Bacteria</taxon>
        <taxon>Bacillati</taxon>
        <taxon>Cyanobacteriota</taxon>
        <taxon>Cyanophyceae</taxon>
        <taxon>Oscillatoriophycideae</taxon>
        <taxon>Chroococcales</taxon>
        <taxon>Microcystaceae</taxon>
        <taxon>Pannus</taxon>
    </lineage>
</organism>
<dbReference type="InterPro" id="IPR028098">
    <property type="entry name" value="Glyco_trans_4-like_N"/>
</dbReference>
<dbReference type="GO" id="GO:0016757">
    <property type="term" value="F:glycosyltransferase activity"/>
    <property type="evidence" value="ECO:0007669"/>
    <property type="project" value="UniProtKB-KW"/>
</dbReference>
<sequence length="410" mass="46366">MNLRKNNSIFLFLSSIYPKSPMKRAVDSKTKTVWFMVTGLHTGGAEIMLYVLLAKIDRKRFNPVVISLVGEGNVGTKIRELDIPVYPLNLKKGLASIGGIFTLFSCLFKHPPDLIQGWMYHGNLIAQFLSFVNFNKIPVVWSIHHSLDSIDNEKFTLSLIIQTLSFLSRFPRKIQYVSKTGADQHEKIGYHSRNRQIIPNGFDTRKFIPNPENKVSLRQELNLDDRLVLIGLLCRFHPMKDHANFCRAARILLDRFPDVNFVLAGRGVDGNNEDLQALLQKFDLLDHCHLLGERQDMEYIISGLDILTTSSAYGEAFPLVIGEAMSCGVPCVATDVGDSAWIVGNTGKVVPPRDPERLARGWQDIIELDLEKRSRLGGLARERIVRDFSIEKIADEYNDLYDKILSAVNP</sequence>
<comment type="caution">
    <text evidence="4">The sequence shown here is derived from an EMBL/GenBank/DDBJ whole genome shotgun (WGS) entry which is preliminary data.</text>
</comment>
<keyword evidence="4" id="KW-0328">Glycosyltransferase</keyword>
<evidence type="ECO:0000256" key="1">
    <source>
        <dbReference type="SAM" id="Phobius"/>
    </source>
</evidence>
<dbReference type="Gene3D" id="3.40.50.2000">
    <property type="entry name" value="Glycogen Phosphorylase B"/>
    <property type="match status" value="2"/>
</dbReference>
<gene>
    <name evidence="4" type="ORF">V0288_16585</name>
</gene>
<proteinExistence type="predicted"/>
<feature type="domain" description="Glycosyltransferase subfamily 4-like N-terminal" evidence="3">
    <location>
        <begin position="43"/>
        <end position="205"/>
    </location>
</feature>
<dbReference type="InterPro" id="IPR001296">
    <property type="entry name" value="Glyco_trans_1"/>
</dbReference>
<keyword evidence="1" id="KW-0472">Membrane</keyword>
<feature type="domain" description="Glycosyl transferase family 1" evidence="2">
    <location>
        <begin position="217"/>
        <end position="382"/>
    </location>
</feature>
<evidence type="ECO:0000313" key="4">
    <source>
        <dbReference type="EMBL" id="MEG3438746.1"/>
    </source>
</evidence>
<dbReference type="Pfam" id="PF13439">
    <property type="entry name" value="Glyco_transf_4"/>
    <property type="match status" value="1"/>
</dbReference>
<protein>
    <submittedName>
        <fullName evidence="4">Glycosyltransferase</fullName>
        <ecNumber evidence="4">2.4.-.-</ecNumber>
    </submittedName>
</protein>
<dbReference type="SUPFAM" id="SSF53756">
    <property type="entry name" value="UDP-Glycosyltransferase/glycogen phosphorylase"/>
    <property type="match status" value="1"/>
</dbReference>